<feature type="compositionally biased region" description="Polar residues" evidence="2">
    <location>
        <begin position="39"/>
        <end position="61"/>
    </location>
</feature>
<feature type="non-terminal residue" evidence="4">
    <location>
        <position position="1"/>
    </location>
</feature>
<reference evidence="4 5" key="1">
    <citation type="submission" date="2021-06" db="EMBL/GenBank/DDBJ databases">
        <authorList>
            <person name="Palmer J.M."/>
        </authorList>
    </citation>
    <scope>NUCLEOTIDE SEQUENCE [LARGE SCALE GENOMIC DNA]</scope>
    <source>
        <strain evidence="4 5">GA_2019</strain>
        <tissue evidence="4">Muscle</tissue>
    </source>
</reference>
<accession>A0ABV0PRI0</accession>
<evidence type="ECO:0000256" key="1">
    <source>
        <dbReference type="ARBA" id="ARBA00023157"/>
    </source>
</evidence>
<evidence type="ECO:0000259" key="3">
    <source>
        <dbReference type="Pfam" id="PF01562"/>
    </source>
</evidence>
<evidence type="ECO:0000313" key="4">
    <source>
        <dbReference type="EMBL" id="MEQ2185983.1"/>
    </source>
</evidence>
<dbReference type="Pfam" id="PF01562">
    <property type="entry name" value="Pep_M12B_propep"/>
    <property type="match status" value="1"/>
</dbReference>
<name>A0ABV0PRI0_9TELE</name>
<dbReference type="InterPro" id="IPR002870">
    <property type="entry name" value="Peptidase_M12B_N"/>
</dbReference>
<keyword evidence="5" id="KW-1185">Reference proteome</keyword>
<evidence type="ECO:0000313" key="5">
    <source>
        <dbReference type="Proteomes" id="UP001476798"/>
    </source>
</evidence>
<evidence type="ECO:0000256" key="2">
    <source>
        <dbReference type="SAM" id="MobiDB-lite"/>
    </source>
</evidence>
<gene>
    <name evidence="4" type="ORF">GOODEAATRI_024031</name>
</gene>
<proteinExistence type="predicted"/>
<protein>
    <recommendedName>
        <fullName evidence="3">Peptidase M12B propeptide domain-containing protein</fullName>
    </recommendedName>
</protein>
<sequence>VLSEFSIIRPIRTDSEGRFLSASVSAHQLYRSKRHAPSTEDTPTDSLAQQAPPTWTSSFSHSWRGRSPKEEVELFYNVTVFGHDLHLRLHLNSRLIAPTATLEWEESGHLRSKPIREDGCFYTGTVSDMDDTSVAISNCDGLVGDPCGNQTTP</sequence>
<keyword evidence="1" id="KW-1015">Disulfide bond</keyword>
<organism evidence="4 5">
    <name type="scientific">Goodea atripinnis</name>
    <dbReference type="NCBI Taxonomy" id="208336"/>
    <lineage>
        <taxon>Eukaryota</taxon>
        <taxon>Metazoa</taxon>
        <taxon>Chordata</taxon>
        <taxon>Craniata</taxon>
        <taxon>Vertebrata</taxon>
        <taxon>Euteleostomi</taxon>
        <taxon>Actinopterygii</taxon>
        <taxon>Neopterygii</taxon>
        <taxon>Teleostei</taxon>
        <taxon>Neoteleostei</taxon>
        <taxon>Acanthomorphata</taxon>
        <taxon>Ovalentaria</taxon>
        <taxon>Atherinomorphae</taxon>
        <taxon>Cyprinodontiformes</taxon>
        <taxon>Goodeidae</taxon>
        <taxon>Goodea</taxon>
    </lineage>
</organism>
<feature type="domain" description="Peptidase M12B propeptide" evidence="3">
    <location>
        <begin position="7"/>
        <end position="126"/>
    </location>
</feature>
<comment type="caution">
    <text evidence="4">The sequence shown here is derived from an EMBL/GenBank/DDBJ whole genome shotgun (WGS) entry which is preliminary data.</text>
</comment>
<dbReference type="EMBL" id="JAHRIO010082597">
    <property type="protein sequence ID" value="MEQ2185983.1"/>
    <property type="molecule type" value="Genomic_DNA"/>
</dbReference>
<dbReference type="Proteomes" id="UP001476798">
    <property type="component" value="Unassembled WGS sequence"/>
</dbReference>
<feature type="region of interest" description="Disordered" evidence="2">
    <location>
        <begin position="31"/>
        <end position="63"/>
    </location>
</feature>